<dbReference type="InterPro" id="IPR000073">
    <property type="entry name" value="AB_hydrolase_1"/>
</dbReference>
<evidence type="ECO:0000313" key="4">
    <source>
        <dbReference type="Proteomes" id="UP000282656"/>
    </source>
</evidence>
<dbReference type="EMBL" id="RAWM01000016">
    <property type="protein sequence ID" value="RKH71317.1"/>
    <property type="molecule type" value="Genomic_DNA"/>
</dbReference>
<reference evidence="4" key="1">
    <citation type="submission" date="2018-09" db="EMBL/GenBank/DDBJ databases">
        <authorList>
            <person name="Livingstone P.G."/>
            <person name="Whitworth D.E."/>
        </authorList>
    </citation>
    <scope>NUCLEOTIDE SEQUENCE [LARGE SCALE GENOMIC DNA]</scope>
    <source>
        <strain evidence="4">AB047A</strain>
    </source>
</reference>
<dbReference type="SUPFAM" id="SSF53474">
    <property type="entry name" value="alpha/beta-Hydrolases"/>
    <property type="match status" value="1"/>
</dbReference>
<accession>A0A3A8QS00</accession>
<name>A0A3A8QS00_9BACT</name>
<feature type="chain" id="PRO_5017276103" evidence="1">
    <location>
        <begin position="35"/>
        <end position="318"/>
    </location>
</feature>
<protein>
    <submittedName>
        <fullName evidence="3">Triacylglycerol lipase</fullName>
    </submittedName>
</protein>
<dbReference type="Pfam" id="PF00561">
    <property type="entry name" value="Abhydrolase_1"/>
    <property type="match status" value="1"/>
</dbReference>
<dbReference type="InterPro" id="IPR029058">
    <property type="entry name" value="AB_hydrolase_fold"/>
</dbReference>
<evidence type="ECO:0000259" key="2">
    <source>
        <dbReference type="Pfam" id="PF00561"/>
    </source>
</evidence>
<feature type="domain" description="AB hydrolase-1" evidence="2">
    <location>
        <begin position="42"/>
        <end position="266"/>
    </location>
</feature>
<keyword evidence="4" id="KW-1185">Reference proteome</keyword>
<comment type="caution">
    <text evidence="3">The sequence shown here is derived from an EMBL/GenBank/DDBJ whole genome shotgun (WGS) entry which is preliminary data.</text>
</comment>
<evidence type="ECO:0000313" key="3">
    <source>
        <dbReference type="EMBL" id="RKH71317.1"/>
    </source>
</evidence>
<organism evidence="3 4">
    <name type="scientific">Corallococcus interemptor</name>
    <dbReference type="NCBI Taxonomy" id="2316720"/>
    <lineage>
        <taxon>Bacteria</taxon>
        <taxon>Pseudomonadati</taxon>
        <taxon>Myxococcota</taxon>
        <taxon>Myxococcia</taxon>
        <taxon>Myxococcales</taxon>
        <taxon>Cystobacterineae</taxon>
        <taxon>Myxococcaceae</taxon>
        <taxon>Corallococcus</taxon>
    </lineage>
</organism>
<keyword evidence="1" id="KW-0732">Signal</keyword>
<dbReference type="AlphaFoldDB" id="A0A3A8QS00"/>
<gene>
    <name evidence="3" type="ORF">D7X96_08590</name>
</gene>
<dbReference type="OrthoDB" id="2004167at2"/>
<dbReference type="Proteomes" id="UP000282656">
    <property type="component" value="Unassembled WGS sequence"/>
</dbReference>
<feature type="signal peptide" evidence="1">
    <location>
        <begin position="1"/>
        <end position="34"/>
    </location>
</feature>
<dbReference type="Gene3D" id="3.40.50.1820">
    <property type="entry name" value="alpha/beta hydrolase"/>
    <property type="match status" value="1"/>
</dbReference>
<proteinExistence type="predicted"/>
<evidence type="ECO:0000256" key="1">
    <source>
        <dbReference type="SAM" id="SignalP"/>
    </source>
</evidence>
<sequence>MIRPPQSGACMRNAVRTLVLTVAVLAIWAQPARADTYTQTKYPIVLAHGMAGFDSLFGVLDYFYGIESTLKSGGAKVYITHVPQFNTSEARGEALLAQVQDVLARSGAAKVNLIGHSHGGLDVRYVAAVRPDLVASVTTVGSPHKGADLADYLRNNLKNGSFTEGVLAYFANSLGTVLGLLSGHTQPQDAIGALAALSKSGGAAFTAKFPAGIPTTSCGSGAATGVQGQRYYSWSGTDPFTNMLDASDYAMKLSSFFYSESNDGLVGRCSSHFGTVIRDNYDMNHLDEVNQVLGLTAFFTDPKSVFRTQANRLKTAGL</sequence>